<evidence type="ECO:0000313" key="1">
    <source>
        <dbReference type="EMBL" id="KAH9680954.1"/>
    </source>
</evidence>
<name>A0ACB8I1Q4_CITSI</name>
<comment type="caution">
    <text evidence="1">The sequence shown here is derived from an EMBL/GenBank/DDBJ whole genome shotgun (WGS) entry which is preliminary data.</text>
</comment>
<keyword evidence="1" id="KW-0695">RNA-directed DNA polymerase</keyword>
<dbReference type="EMBL" id="CM039178">
    <property type="protein sequence ID" value="KAH9680954.1"/>
    <property type="molecule type" value="Genomic_DNA"/>
</dbReference>
<dbReference type="Proteomes" id="UP000829398">
    <property type="component" value="Chromosome 9"/>
</dbReference>
<keyword evidence="1" id="KW-0808">Transferase</keyword>
<keyword evidence="2" id="KW-1185">Reference proteome</keyword>
<sequence>MCMDEEICTGIGELVGKVEEVDTDKAAMNWVERAKQNRSKERWMPRMNKENGEEIHKEGKQFTSPWKHTQSLLNEPENQNRNSAEPNRKKPDEENQHRLDNLNPIGAEHLMKDGETLKTEKSSNQIPESTAGKEKGFGDWKIKAGKIGEKQKEGKQGNEGNLQEKKEKRRGDGLRNHNHRGVNGGGWMPAPPATMKLISWNIRGLRKDRMFREIKRILRELKPEIVFLCETKLSEQLMKRKASKLNFQNCVAEIVKREWLEQSKWDRTITSEQFKKVAKRSLAKLKLWSRTEFGGREKKVKELINELKSIKHNFEHYMSGEKIKRLEKHIDNMLLDEEVYWKQRSRADWLLERDRNTKFFHAKATARKRKNRIEGVLDKNGNWSIEAEEIERRFCEHFVELFTTTNPSRQQRESALKDMPKKVTAEMNEELGRPFTEEEIKEALFQMCPTKAPGPDGLPAAFFQKHWEAVKEGVTATCLHILNEKGTLAPLNHTYIALIPKIKKSRDVTEFRLISLCNVIYRIIAKCIANRLKRFLHDVISPNQSAFIPNRLITDNIIIGYECLHKIRMSKGKNNGLVALKLDISKAYDRVEWSFVEHAMYQLGFDRSWIELIMNCISTSSFSVLINGVPKGLIRPERGLRQGCRLSPYLFIICAEALSNLLNQAEKRQLIRGLKFNKEISINHLLFADDSLIFSKATVEECMSLKQIFECYATASGQIFNFEKSSMFFSGSISAEQMTKVRDIFQLKIVSKHEKYLGLPSMIGRKKVSFFKDIKLRILSKISSWQSKLFSSGGKETLIKAVAQAIPAYAMSVFRLPMKLCEDIRRVIAGFWWESLIQQHFNSKDAELISRIQLPSSPKPDQILWHYDKKGNYSVKSGYQIAMRIKHPDWPSSSSSNLGQWNVIWSLELPEKIKIFMWKAARNFLPTVETYREGKCYKSQHLLDNQDLLSMLQELVKRRSKDELRLLISLFWTAWHTRNIFVFENKRQDPQISVAKAEAVVESYARVRMTKIQAAAKVIPAKGAKWIPPPQGHFKANVDAAVNKEKNQVGLGVVIRDDSGAIIIAAVNHTKYHGDVAQAEAAAVNFGLQVVMEAKLSPLILETDCQDVVDFVLHNKSSITEICWTISEIQQKMQSFNIMVELQKIQRTCNVIAHTLAKTALANRESCVWKGAMPYHVMSDISKFL</sequence>
<accession>A0ACB8I1Q4</accession>
<organism evidence="1 2">
    <name type="scientific">Citrus sinensis</name>
    <name type="common">Sweet orange</name>
    <name type="synonym">Citrus aurantium var. sinensis</name>
    <dbReference type="NCBI Taxonomy" id="2711"/>
    <lineage>
        <taxon>Eukaryota</taxon>
        <taxon>Viridiplantae</taxon>
        <taxon>Streptophyta</taxon>
        <taxon>Embryophyta</taxon>
        <taxon>Tracheophyta</taxon>
        <taxon>Spermatophyta</taxon>
        <taxon>Magnoliopsida</taxon>
        <taxon>eudicotyledons</taxon>
        <taxon>Gunneridae</taxon>
        <taxon>Pentapetalae</taxon>
        <taxon>rosids</taxon>
        <taxon>malvids</taxon>
        <taxon>Sapindales</taxon>
        <taxon>Rutaceae</taxon>
        <taxon>Aurantioideae</taxon>
        <taxon>Citrus</taxon>
    </lineage>
</organism>
<reference evidence="2" key="1">
    <citation type="journal article" date="2023" name="Hortic. Res.">
        <title>A chromosome-level phased genome enabling allele-level studies in sweet orange: a case study on citrus Huanglongbing tolerance.</title>
        <authorList>
            <person name="Wu B."/>
            <person name="Yu Q."/>
            <person name="Deng Z."/>
            <person name="Duan Y."/>
            <person name="Luo F."/>
            <person name="Gmitter F. Jr."/>
        </authorList>
    </citation>
    <scope>NUCLEOTIDE SEQUENCE [LARGE SCALE GENOMIC DNA]</scope>
    <source>
        <strain evidence="2">cv. Valencia</strain>
    </source>
</reference>
<protein>
    <submittedName>
        <fullName evidence="1">Reverse transcriptase domain-containing protein</fullName>
    </submittedName>
</protein>
<proteinExistence type="predicted"/>
<keyword evidence="1" id="KW-0548">Nucleotidyltransferase</keyword>
<gene>
    <name evidence="1" type="ORF">KPL71_026756</name>
</gene>
<evidence type="ECO:0000313" key="2">
    <source>
        <dbReference type="Proteomes" id="UP000829398"/>
    </source>
</evidence>